<dbReference type="InterPro" id="IPR044203">
    <property type="entry name" value="GlbO/GLB3-like"/>
</dbReference>
<evidence type="ECO:0000256" key="3">
    <source>
        <dbReference type="ARBA" id="ARBA00022723"/>
    </source>
</evidence>
<evidence type="ECO:0000256" key="4">
    <source>
        <dbReference type="ARBA" id="ARBA00023004"/>
    </source>
</evidence>
<dbReference type="InterPro" id="IPR001486">
    <property type="entry name" value="Hemoglobin_trunc"/>
</dbReference>
<protein>
    <submittedName>
        <fullName evidence="6">Unannotated protein</fullName>
    </submittedName>
</protein>
<dbReference type="GO" id="GO:0020037">
    <property type="term" value="F:heme binding"/>
    <property type="evidence" value="ECO:0007669"/>
    <property type="project" value="InterPro"/>
</dbReference>
<evidence type="ECO:0000256" key="1">
    <source>
        <dbReference type="ARBA" id="ARBA00022448"/>
    </source>
</evidence>
<evidence type="ECO:0000313" key="6">
    <source>
        <dbReference type="EMBL" id="CAB4942329.1"/>
    </source>
</evidence>
<keyword evidence="4" id="KW-0408">Iron</keyword>
<keyword evidence="3" id="KW-0479">Metal-binding</keyword>
<evidence type="ECO:0000256" key="5">
    <source>
        <dbReference type="ARBA" id="ARBA00034496"/>
    </source>
</evidence>
<dbReference type="PANTHER" id="PTHR47366:SF1">
    <property type="entry name" value="TWO-ON-TWO HEMOGLOBIN-3"/>
    <property type="match status" value="1"/>
</dbReference>
<reference evidence="6" key="1">
    <citation type="submission" date="2020-05" db="EMBL/GenBank/DDBJ databases">
        <authorList>
            <person name="Chiriac C."/>
            <person name="Salcher M."/>
            <person name="Ghai R."/>
            <person name="Kavagutti S V."/>
        </authorList>
    </citation>
    <scope>NUCLEOTIDE SEQUENCE</scope>
</reference>
<dbReference type="SUPFAM" id="SSF46458">
    <property type="entry name" value="Globin-like"/>
    <property type="match status" value="1"/>
</dbReference>
<keyword evidence="2" id="KW-0349">Heme</keyword>
<proteinExistence type="inferred from homology"/>
<dbReference type="InterPro" id="IPR009050">
    <property type="entry name" value="Globin-like_sf"/>
</dbReference>
<evidence type="ECO:0000256" key="2">
    <source>
        <dbReference type="ARBA" id="ARBA00022617"/>
    </source>
</evidence>
<keyword evidence="1" id="KW-0813">Transport</keyword>
<accession>A0A6J7JHL0</accession>
<dbReference type="GO" id="GO:0046872">
    <property type="term" value="F:metal ion binding"/>
    <property type="evidence" value="ECO:0007669"/>
    <property type="project" value="UniProtKB-KW"/>
</dbReference>
<dbReference type="GO" id="GO:0019825">
    <property type="term" value="F:oxygen binding"/>
    <property type="evidence" value="ECO:0007669"/>
    <property type="project" value="InterPro"/>
</dbReference>
<dbReference type="Pfam" id="PF01152">
    <property type="entry name" value="Bac_globin"/>
    <property type="match status" value="1"/>
</dbReference>
<dbReference type="CDD" id="cd14771">
    <property type="entry name" value="TrHb2_Mt-trHbO-like_O"/>
    <property type="match status" value="1"/>
</dbReference>
<comment type="similarity">
    <text evidence="5">Belongs to the truncated hemoglobin family. Group II subfamily.</text>
</comment>
<dbReference type="AlphaFoldDB" id="A0A6J7JHL0"/>
<dbReference type="PANTHER" id="PTHR47366">
    <property type="entry name" value="TWO-ON-TWO HEMOGLOBIN-3"/>
    <property type="match status" value="1"/>
</dbReference>
<organism evidence="6">
    <name type="scientific">freshwater metagenome</name>
    <dbReference type="NCBI Taxonomy" id="449393"/>
    <lineage>
        <taxon>unclassified sequences</taxon>
        <taxon>metagenomes</taxon>
        <taxon>ecological metagenomes</taxon>
    </lineage>
</organism>
<name>A0A6J7JHL0_9ZZZZ</name>
<sequence>MPTSEPTFYELVGGSPFFERLTAEFYRGVADDPELRALYPDDELGPAEVRLRMFLEQYWGGPTTYSDERGHPRLRMRHAPYPIDLDMRDRWLRHMEAALVAQDIPRELAEEMWRYFTMAAISMVNVSEGDPVEEAFGQGGGG</sequence>
<dbReference type="InterPro" id="IPR012292">
    <property type="entry name" value="Globin/Proto"/>
</dbReference>
<dbReference type="EMBL" id="CAFBNF010000088">
    <property type="protein sequence ID" value="CAB4942329.1"/>
    <property type="molecule type" value="Genomic_DNA"/>
</dbReference>
<dbReference type="GO" id="GO:0005344">
    <property type="term" value="F:oxygen carrier activity"/>
    <property type="evidence" value="ECO:0007669"/>
    <property type="project" value="InterPro"/>
</dbReference>
<dbReference type="Gene3D" id="1.10.490.10">
    <property type="entry name" value="Globins"/>
    <property type="match status" value="1"/>
</dbReference>
<gene>
    <name evidence="6" type="ORF">UFOPK3773_00928</name>
</gene>